<keyword evidence="3" id="KW-1185">Reference proteome</keyword>
<name>A0A1D1VN81_RAMVA</name>
<evidence type="ECO:0000256" key="1">
    <source>
        <dbReference type="SAM" id="MobiDB-lite"/>
    </source>
</evidence>
<proteinExistence type="predicted"/>
<evidence type="ECO:0000313" key="3">
    <source>
        <dbReference type="Proteomes" id="UP000186922"/>
    </source>
</evidence>
<organism evidence="2 3">
    <name type="scientific">Ramazzottius varieornatus</name>
    <name type="common">Water bear</name>
    <name type="synonym">Tardigrade</name>
    <dbReference type="NCBI Taxonomy" id="947166"/>
    <lineage>
        <taxon>Eukaryota</taxon>
        <taxon>Metazoa</taxon>
        <taxon>Ecdysozoa</taxon>
        <taxon>Tardigrada</taxon>
        <taxon>Eutardigrada</taxon>
        <taxon>Parachela</taxon>
        <taxon>Hypsibioidea</taxon>
        <taxon>Ramazzottiidae</taxon>
        <taxon>Ramazzottius</taxon>
    </lineage>
</organism>
<accession>A0A1D1VN81</accession>
<feature type="region of interest" description="Disordered" evidence="1">
    <location>
        <begin position="63"/>
        <end position="95"/>
    </location>
</feature>
<protein>
    <submittedName>
        <fullName evidence="2">Uncharacterized protein</fullName>
    </submittedName>
</protein>
<gene>
    <name evidence="2" type="primary">RvY_10897-1</name>
    <name evidence="2" type="synonym">RvY_10897.1</name>
    <name evidence="2" type="ORF">RvY_10897</name>
</gene>
<reference evidence="2 3" key="1">
    <citation type="journal article" date="2016" name="Nat. Commun.">
        <title>Extremotolerant tardigrade genome and improved radiotolerance of human cultured cells by tardigrade-unique protein.</title>
        <authorList>
            <person name="Hashimoto T."/>
            <person name="Horikawa D.D."/>
            <person name="Saito Y."/>
            <person name="Kuwahara H."/>
            <person name="Kozuka-Hata H."/>
            <person name="Shin-I T."/>
            <person name="Minakuchi Y."/>
            <person name="Ohishi K."/>
            <person name="Motoyama A."/>
            <person name="Aizu T."/>
            <person name="Enomoto A."/>
            <person name="Kondo K."/>
            <person name="Tanaka S."/>
            <person name="Hara Y."/>
            <person name="Koshikawa S."/>
            <person name="Sagara H."/>
            <person name="Miura T."/>
            <person name="Yokobori S."/>
            <person name="Miyagawa K."/>
            <person name="Suzuki Y."/>
            <person name="Kubo T."/>
            <person name="Oyama M."/>
            <person name="Kohara Y."/>
            <person name="Fujiyama A."/>
            <person name="Arakawa K."/>
            <person name="Katayama T."/>
            <person name="Toyoda A."/>
            <person name="Kunieda T."/>
        </authorList>
    </citation>
    <scope>NUCLEOTIDE SEQUENCE [LARGE SCALE GENOMIC DNA]</scope>
    <source>
        <strain evidence="2 3">YOKOZUNA-1</strain>
    </source>
</reference>
<dbReference type="Proteomes" id="UP000186922">
    <property type="component" value="Unassembled WGS sequence"/>
</dbReference>
<dbReference type="AlphaFoldDB" id="A0A1D1VN81"/>
<evidence type="ECO:0000313" key="2">
    <source>
        <dbReference type="EMBL" id="GAU99968.1"/>
    </source>
</evidence>
<dbReference type="EMBL" id="BDGG01000005">
    <property type="protein sequence ID" value="GAU99968.1"/>
    <property type="molecule type" value="Genomic_DNA"/>
</dbReference>
<comment type="caution">
    <text evidence="2">The sequence shown here is derived from an EMBL/GenBank/DDBJ whole genome shotgun (WGS) entry which is preliminary data.</text>
</comment>
<sequence>MASCKLDKILFLNAMNGYMTELMRRETRNQYKLISTTKERIMLIQYLTQYVGSSFLESSDGEWDIGEQEEGGSHKRKRKSKFVAEAGDKGQKRGS</sequence>
<feature type="compositionally biased region" description="Basic and acidic residues" evidence="1">
    <location>
        <begin position="86"/>
        <end position="95"/>
    </location>
</feature>